<name>A0A7X9P204_9BACT</name>
<organism evidence="1 2">
    <name type="scientific">Flammeovirga aprica JL-4</name>
    <dbReference type="NCBI Taxonomy" id="694437"/>
    <lineage>
        <taxon>Bacteria</taxon>
        <taxon>Pseudomonadati</taxon>
        <taxon>Bacteroidota</taxon>
        <taxon>Cytophagia</taxon>
        <taxon>Cytophagales</taxon>
        <taxon>Flammeovirgaceae</taxon>
        <taxon>Flammeovirga</taxon>
    </lineage>
</organism>
<evidence type="ECO:0008006" key="3">
    <source>
        <dbReference type="Google" id="ProtNLM"/>
    </source>
</evidence>
<dbReference type="SUPFAM" id="SSF56112">
    <property type="entry name" value="Protein kinase-like (PK-like)"/>
    <property type="match status" value="1"/>
</dbReference>
<dbReference type="AlphaFoldDB" id="A0A7X9P204"/>
<evidence type="ECO:0000313" key="2">
    <source>
        <dbReference type="Proteomes" id="UP000576082"/>
    </source>
</evidence>
<proteinExistence type="predicted"/>
<protein>
    <recommendedName>
        <fullName evidence="3">Protein kinase domain-containing protein</fullName>
    </recommendedName>
</protein>
<accession>A0A7X9P204</accession>
<gene>
    <name evidence="1" type="ORF">HHU12_08975</name>
</gene>
<comment type="caution">
    <text evidence="1">The sequence shown here is derived from an EMBL/GenBank/DDBJ whole genome shotgun (WGS) entry which is preliminary data.</text>
</comment>
<dbReference type="Proteomes" id="UP000576082">
    <property type="component" value="Unassembled WGS sequence"/>
</dbReference>
<reference evidence="1 2" key="1">
    <citation type="submission" date="2020-04" db="EMBL/GenBank/DDBJ databases">
        <title>Flammeovirga sp. SR4, a novel species isolated from seawater.</title>
        <authorList>
            <person name="Wang X."/>
        </authorList>
    </citation>
    <scope>NUCLEOTIDE SEQUENCE [LARGE SCALE GENOMIC DNA]</scope>
    <source>
        <strain evidence="1 2">ATCC 23126</strain>
    </source>
</reference>
<dbReference type="InterPro" id="IPR011009">
    <property type="entry name" value="Kinase-like_dom_sf"/>
</dbReference>
<keyword evidence="2" id="KW-1185">Reference proteome</keyword>
<evidence type="ECO:0000313" key="1">
    <source>
        <dbReference type="EMBL" id="NME68091.1"/>
    </source>
</evidence>
<sequence>MQEILPSDVKTYRDILKYNNNLFIPFRENALGQKEYLNILQVKVDLLKDEIYKYRGDLNEDENDQLNVIGKRLQEVLLREKVFTVEETPLAGKYFVTSSPFNENLISIATVLEAFCPKASFYNQINSGGSSRSYDSGIQFQMNPNFSAYAEDEIIDLRNDYHKSEYLGIHLETGTFIKVSKKDGLYHYLKLLEAISDIQPLQLEYSVKGKDVSHKGKITDPAYISLTNKYATAIYNSYSDDSLQFHINLNSTSFFEVLFQGIDLLSASHQSGKIHGNFYAGCIDFIENQWTLKDSLGLNKGAISPSKYDKYFAPEQLLLAELDERTDIYFIGLVILNYIGAQQYGKTSDYYIPDTKGRVRHQILLDDPHVFISPKSKIFQDGTESKTKWRAFLERCLAFDKNDRFNSVEELKSELSMLLKDYPINKVDQRSLASLGLMTDVALLEGEVVYGYDV</sequence>
<dbReference type="Gene3D" id="1.10.510.10">
    <property type="entry name" value="Transferase(Phosphotransferase) domain 1"/>
    <property type="match status" value="1"/>
</dbReference>
<dbReference type="EMBL" id="JABANE010000019">
    <property type="protein sequence ID" value="NME68091.1"/>
    <property type="molecule type" value="Genomic_DNA"/>
</dbReference>
<dbReference type="RefSeq" id="WP_169656404.1">
    <property type="nucleotide sequence ID" value="NZ_JABANE010000019.1"/>
</dbReference>